<dbReference type="ExpressionAtlas" id="M8CEF8">
    <property type="expression patterns" value="baseline"/>
</dbReference>
<evidence type="ECO:0000256" key="2">
    <source>
        <dbReference type="ARBA" id="ARBA00022768"/>
    </source>
</evidence>
<proteinExistence type="predicted"/>
<accession>M8CEF8</accession>
<dbReference type="GO" id="GO:0005525">
    <property type="term" value="F:GTP binding"/>
    <property type="evidence" value="ECO:0007669"/>
    <property type="project" value="UniProtKB-KW"/>
</dbReference>
<dbReference type="InterPro" id="IPR009001">
    <property type="entry name" value="Transl_elong_EF1A/Init_IF2_C"/>
</dbReference>
<evidence type="ECO:0000256" key="3">
    <source>
        <dbReference type="ARBA" id="ARBA00022917"/>
    </source>
</evidence>
<evidence type="ECO:0000259" key="5">
    <source>
        <dbReference type="Pfam" id="PF03143"/>
    </source>
</evidence>
<keyword evidence="3" id="KW-0648">Protein biosynthesis</keyword>
<name>M8CEF8_AEGTA</name>
<dbReference type="Gene3D" id="2.40.30.10">
    <property type="entry name" value="Translation factors"/>
    <property type="match status" value="1"/>
</dbReference>
<keyword evidence="2" id="KW-0251">Elongation factor</keyword>
<evidence type="ECO:0000256" key="4">
    <source>
        <dbReference type="ARBA" id="ARBA00023134"/>
    </source>
</evidence>
<dbReference type="InterPro" id="IPR004160">
    <property type="entry name" value="Transl_elong_EFTu/EF1A_C"/>
</dbReference>
<feature type="domain" description="Translation elongation factor EFTu/EF1A C-terminal" evidence="5">
    <location>
        <begin position="160"/>
        <end position="205"/>
    </location>
</feature>
<keyword evidence="4" id="KW-0342">GTP-binding</keyword>
<organism evidence="6">
    <name type="scientific">Aegilops tauschii</name>
    <name type="common">Tausch's goatgrass</name>
    <name type="synonym">Aegilops squarrosa</name>
    <dbReference type="NCBI Taxonomy" id="37682"/>
    <lineage>
        <taxon>Eukaryota</taxon>
        <taxon>Viridiplantae</taxon>
        <taxon>Streptophyta</taxon>
        <taxon>Embryophyta</taxon>
        <taxon>Tracheophyta</taxon>
        <taxon>Spermatophyta</taxon>
        <taxon>Magnoliopsida</taxon>
        <taxon>Liliopsida</taxon>
        <taxon>Poales</taxon>
        <taxon>Poaceae</taxon>
        <taxon>BOP clade</taxon>
        <taxon>Pooideae</taxon>
        <taxon>Triticodae</taxon>
        <taxon>Triticeae</taxon>
        <taxon>Triticinae</taxon>
        <taxon>Aegilops</taxon>
    </lineage>
</organism>
<evidence type="ECO:0000256" key="1">
    <source>
        <dbReference type="ARBA" id="ARBA00022741"/>
    </source>
</evidence>
<dbReference type="EnsemblPlants" id="EMT25532">
    <property type="protein sequence ID" value="EMT25532"/>
    <property type="gene ID" value="F775_10169"/>
</dbReference>
<dbReference type="GO" id="GO:0003746">
    <property type="term" value="F:translation elongation factor activity"/>
    <property type="evidence" value="ECO:0007669"/>
    <property type="project" value="UniProtKB-KW"/>
</dbReference>
<dbReference type="AlphaFoldDB" id="M8CEF8"/>
<sequence>MENHLPGVASRRGAGSALLRTHTNIVALGEEFVGGEAEKVGEWEEEEELVQQISSGSAGRGRAMAAAAFGLRVERCLSVPPGRQAHGEARSPRRHLSIKRSVNKCGLSGIVKVFTNRELHPKIKRCSNLVVKTYKKFEVEIYVLAKDEADICGKIEFPPDVKIVMPGDNVTSIFELMLHVPLEPGLRFVLREGGRTVGSGVIAEVMS</sequence>
<dbReference type="SUPFAM" id="SSF50465">
    <property type="entry name" value="EF-Tu/eEF-1alpha/eIF2-gamma C-terminal domain"/>
    <property type="match status" value="1"/>
</dbReference>
<protein>
    <submittedName>
        <fullName evidence="6">Elongation factor Tu, mitochondrial</fullName>
    </submittedName>
</protein>
<dbReference type="Pfam" id="PF03143">
    <property type="entry name" value="GTP_EFTU_D3"/>
    <property type="match status" value="1"/>
</dbReference>
<reference evidence="6" key="1">
    <citation type="submission" date="2015-06" db="UniProtKB">
        <authorList>
            <consortium name="EnsemblPlants"/>
        </authorList>
    </citation>
    <scope>IDENTIFICATION</scope>
</reference>
<keyword evidence="1" id="KW-0547">Nucleotide-binding</keyword>
<evidence type="ECO:0000313" key="6">
    <source>
        <dbReference type="EnsemblPlants" id="EMT25532"/>
    </source>
</evidence>